<dbReference type="Proteomes" id="UP000035067">
    <property type="component" value="Unassembled WGS sequence"/>
</dbReference>
<accession>A0A0G2HKL4</accession>
<sequence length="154" mass="16148">MELLVTAVLLSLLAGLVLPRGQNWLARQRRDGAVQSLLHGLEVSRAGAVAKGRACAMALTPSGWAVPLSSAAPACSGINDLTVGAPGLRIATRMTRDVEIGPTGLLIGSGDTVVVGHRDLTLERCFVIALPLGTVRTGIYDNDEGKCIKHEKDK</sequence>
<organism evidence="1 2">
    <name type="scientific">Candidatus Synechococcus spongiarum SP3</name>
    <dbReference type="NCBI Taxonomy" id="1604020"/>
    <lineage>
        <taxon>Bacteria</taxon>
        <taxon>Bacillati</taxon>
        <taxon>Cyanobacteriota</taxon>
        <taxon>Cyanophyceae</taxon>
        <taxon>Synechococcales</taxon>
        <taxon>Synechococcaceae</taxon>
        <taxon>Synechococcus</taxon>
    </lineage>
</organism>
<gene>
    <name evidence="1" type="ORF">TE42_08615</name>
</gene>
<dbReference type="EMBL" id="JXQG01000062">
    <property type="protein sequence ID" value="KKZ11137.1"/>
    <property type="molecule type" value="Genomic_DNA"/>
</dbReference>
<evidence type="ECO:0000313" key="1">
    <source>
        <dbReference type="EMBL" id="KKZ11137.1"/>
    </source>
</evidence>
<evidence type="ECO:0008006" key="3">
    <source>
        <dbReference type="Google" id="ProtNLM"/>
    </source>
</evidence>
<dbReference type="SUPFAM" id="SSF54523">
    <property type="entry name" value="Pili subunits"/>
    <property type="match status" value="1"/>
</dbReference>
<name>A0A0G2HKL4_9SYNE</name>
<proteinExistence type="predicted"/>
<reference evidence="1 2" key="1">
    <citation type="submission" date="2015-01" db="EMBL/GenBank/DDBJ databases">
        <title>Lifestyle Evolution in Cyanobacterial Symbionts of Sponges.</title>
        <authorList>
            <person name="Burgsdorf I."/>
            <person name="Slaby B.M."/>
            <person name="Handley K.M."/>
            <person name="Haber M."/>
            <person name="Blom J."/>
            <person name="Marshall C.W."/>
            <person name="Gilbert J.A."/>
            <person name="Hentschel U."/>
            <person name="Steindler L."/>
        </authorList>
    </citation>
    <scope>NUCLEOTIDE SEQUENCE [LARGE SCALE GENOMIC DNA]</scope>
    <source>
        <strain evidence="1">SP3</strain>
    </source>
</reference>
<evidence type="ECO:0000313" key="2">
    <source>
        <dbReference type="Proteomes" id="UP000035067"/>
    </source>
</evidence>
<dbReference type="InterPro" id="IPR045584">
    <property type="entry name" value="Pilin-like"/>
</dbReference>
<comment type="caution">
    <text evidence="1">The sequence shown here is derived from an EMBL/GenBank/DDBJ whole genome shotgun (WGS) entry which is preliminary data.</text>
</comment>
<protein>
    <recommendedName>
        <fullName evidence="3">General secretion pathway GspH domain-containing protein</fullName>
    </recommendedName>
</protein>
<dbReference type="AlphaFoldDB" id="A0A0G2HKL4"/>
<dbReference type="PATRIC" id="fig|1604020.3.peg.1737"/>